<dbReference type="EMBL" id="NUTL01000068">
    <property type="protein sequence ID" value="PHE94370.1"/>
    <property type="molecule type" value="Genomic_DNA"/>
</dbReference>
<name>A0ABD6T5R9_9BACI</name>
<protein>
    <submittedName>
        <fullName evidence="1">Uncharacterized protein</fullName>
    </submittedName>
</protein>
<sequence>MEQEKHYKDLSEEQIQNLLFVLEKTTRHHLNKLKEQFNVKSGGSLSQFHENVIHDLMMEQIDFSSFINWLPQLHLEGNNTLFVFEPVNLQSFNTKNLATIYNKSIGSLVKIYNINCEELADIKLVNLNMIDKHQLLYTFVAPAYIQNKNEKIDQIIPSMKKELFFAYILVDTNLKHVVLSLHPTQHLYSILGTTRKQDMDVFVPLFMNHFRKNFFPFNYKDPEWVVDAMCDIVEEYFFHNNPLIEKKMNHFNNNMLNDLMELFLSKEASFSNPSSELRIKKALQLIYEDELVNSYKMMPKQTPFRVFQHNTDKGVTTFNANSKGKPLSLIECREIIRVMSQNADTSKVGIIYSKDEKNYPYKVSKEENYYSLKRITTSTTEKEVVDNVLYKFNEYKYRQEISDTPGEIENS</sequence>
<organism evidence="1 2">
    <name type="scientific">Bacillus pseudomycoides</name>
    <dbReference type="NCBI Taxonomy" id="64104"/>
    <lineage>
        <taxon>Bacteria</taxon>
        <taxon>Bacillati</taxon>
        <taxon>Bacillota</taxon>
        <taxon>Bacilli</taxon>
        <taxon>Bacillales</taxon>
        <taxon>Bacillaceae</taxon>
        <taxon>Bacillus</taxon>
        <taxon>Bacillus cereus group</taxon>
    </lineage>
</organism>
<dbReference type="Proteomes" id="UP000221918">
    <property type="component" value="Unassembled WGS sequence"/>
</dbReference>
<gene>
    <name evidence="1" type="ORF">COF81_16565</name>
</gene>
<evidence type="ECO:0000313" key="2">
    <source>
        <dbReference type="Proteomes" id="UP000221918"/>
    </source>
</evidence>
<evidence type="ECO:0000313" key="1">
    <source>
        <dbReference type="EMBL" id="PHE94370.1"/>
    </source>
</evidence>
<reference evidence="1 2" key="1">
    <citation type="submission" date="2017-09" db="EMBL/GenBank/DDBJ databases">
        <title>Large-scale bioinformatics analysis of Bacillus genomes uncovers conserved roles of natural products in bacterial physiology.</title>
        <authorList>
            <consortium name="Agbiome Team Llc"/>
            <person name="Bleich R.M."/>
            <person name="Grubbs K.J."/>
            <person name="Santa Maria K.C."/>
            <person name="Allen S.E."/>
            <person name="Farag S."/>
            <person name="Shank E.A."/>
            <person name="Bowers A."/>
        </authorList>
    </citation>
    <scope>NUCLEOTIDE SEQUENCE [LARGE SCALE GENOMIC DNA]</scope>
    <source>
        <strain evidence="1 2">AFS037265</strain>
    </source>
</reference>
<accession>A0ABD6T5R9</accession>
<dbReference type="AlphaFoldDB" id="A0ABD6T5R9"/>
<comment type="caution">
    <text evidence="1">The sequence shown here is derived from an EMBL/GenBank/DDBJ whole genome shotgun (WGS) entry which is preliminary data.</text>
</comment>
<proteinExistence type="predicted"/>
<dbReference type="RefSeq" id="WP_098143642.1">
    <property type="nucleotide sequence ID" value="NZ_NUFH01000014.1"/>
</dbReference>